<evidence type="ECO:0000256" key="8">
    <source>
        <dbReference type="SAM" id="Phobius"/>
    </source>
</evidence>
<evidence type="ECO:0000256" key="6">
    <source>
        <dbReference type="ARBA" id="ARBA00023180"/>
    </source>
</evidence>
<protein>
    <recommendedName>
        <fullName evidence="9">Strictosidine synthase conserved region domain-containing protein</fullName>
    </recommendedName>
</protein>
<keyword evidence="6" id="KW-0325">Glycoprotein</keyword>
<evidence type="ECO:0000256" key="3">
    <source>
        <dbReference type="ARBA" id="ARBA00022553"/>
    </source>
</evidence>
<feature type="transmembrane region" description="Helical" evidence="8">
    <location>
        <begin position="21"/>
        <end position="43"/>
    </location>
</feature>
<keyword evidence="8" id="KW-0812">Transmembrane</keyword>
<dbReference type="InterPro" id="IPR011042">
    <property type="entry name" value="6-blade_b-propeller_TolB-like"/>
</dbReference>
<evidence type="ECO:0000313" key="11">
    <source>
        <dbReference type="Proteomes" id="UP001346149"/>
    </source>
</evidence>
<name>A0AAN7KA12_TRANT</name>
<organism evidence="10 11">
    <name type="scientific">Trapa natans</name>
    <name type="common">Water chestnut</name>
    <dbReference type="NCBI Taxonomy" id="22666"/>
    <lineage>
        <taxon>Eukaryota</taxon>
        <taxon>Viridiplantae</taxon>
        <taxon>Streptophyta</taxon>
        <taxon>Embryophyta</taxon>
        <taxon>Tracheophyta</taxon>
        <taxon>Spermatophyta</taxon>
        <taxon>Magnoliopsida</taxon>
        <taxon>eudicotyledons</taxon>
        <taxon>Gunneridae</taxon>
        <taxon>Pentapetalae</taxon>
        <taxon>rosids</taxon>
        <taxon>malvids</taxon>
        <taxon>Myrtales</taxon>
        <taxon>Lythraceae</taxon>
        <taxon>Trapa</taxon>
    </lineage>
</organism>
<dbReference type="PANTHER" id="PTHR35490:SF2">
    <property type="entry name" value="BACTERIOPHAGE N4 ADSORPTION B PROTEIN"/>
    <property type="match status" value="1"/>
</dbReference>
<keyword evidence="8" id="KW-0472">Membrane</keyword>
<reference evidence="10 11" key="1">
    <citation type="journal article" date="2023" name="Hortic Res">
        <title>Pangenome of water caltrop reveals structural variations and asymmetric subgenome divergence after allopolyploidization.</title>
        <authorList>
            <person name="Zhang X."/>
            <person name="Chen Y."/>
            <person name="Wang L."/>
            <person name="Yuan Y."/>
            <person name="Fang M."/>
            <person name="Shi L."/>
            <person name="Lu R."/>
            <person name="Comes H.P."/>
            <person name="Ma Y."/>
            <person name="Chen Y."/>
            <person name="Huang G."/>
            <person name="Zhou Y."/>
            <person name="Zheng Z."/>
            <person name="Qiu Y."/>
        </authorList>
    </citation>
    <scope>NUCLEOTIDE SEQUENCE [LARGE SCALE GENOMIC DNA]</scope>
    <source>
        <strain evidence="10">F231</strain>
    </source>
</reference>
<comment type="caution">
    <text evidence="10">The sequence shown here is derived from an EMBL/GenBank/DDBJ whole genome shotgun (WGS) entry which is preliminary data.</text>
</comment>
<dbReference type="PANTHER" id="PTHR35490">
    <property type="entry name" value="BACTERIOPHAGE N4 ADSORPTION B PROTEIN"/>
    <property type="match status" value="1"/>
</dbReference>
<evidence type="ECO:0000256" key="4">
    <source>
        <dbReference type="ARBA" id="ARBA00022554"/>
    </source>
</evidence>
<feature type="region of interest" description="Disordered" evidence="7">
    <location>
        <begin position="443"/>
        <end position="484"/>
    </location>
</feature>
<comment type="subcellular location">
    <subcellularLocation>
        <location evidence="1">Vacuole</location>
    </subcellularLocation>
</comment>
<dbReference type="Pfam" id="PF20067">
    <property type="entry name" value="SSL_N"/>
    <property type="match status" value="1"/>
</dbReference>
<keyword evidence="3" id="KW-0597">Phosphoprotein</keyword>
<dbReference type="InterPro" id="IPR018119">
    <property type="entry name" value="Strictosidine_synth_cons-reg"/>
</dbReference>
<evidence type="ECO:0000256" key="7">
    <source>
        <dbReference type="SAM" id="MobiDB-lite"/>
    </source>
</evidence>
<evidence type="ECO:0000256" key="2">
    <source>
        <dbReference type="ARBA" id="ARBA00009191"/>
    </source>
</evidence>
<dbReference type="GO" id="GO:0005773">
    <property type="term" value="C:vacuole"/>
    <property type="evidence" value="ECO:0007669"/>
    <property type="project" value="UniProtKB-SubCell"/>
</dbReference>
<keyword evidence="11" id="KW-1185">Reference proteome</keyword>
<evidence type="ECO:0000256" key="5">
    <source>
        <dbReference type="ARBA" id="ARBA00022729"/>
    </source>
</evidence>
<keyword evidence="4" id="KW-0926">Vacuole</keyword>
<feature type="domain" description="Strictosidine synthase conserved region" evidence="9">
    <location>
        <begin position="172"/>
        <end position="258"/>
    </location>
</feature>
<feature type="compositionally biased region" description="Polar residues" evidence="7">
    <location>
        <begin position="578"/>
        <end position="588"/>
    </location>
</feature>
<evidence type="ECO:0000313" key="10">
    <source>
        <dbReference type="EMBL" id="KAK4762986.1"/>
    </source>
</evidence>
<evidence type="ECO:0000259" key="9">
    <source>
        <dbReference type="Pfam" id="PF03088"/>
    </source>
</evidence>
<keyword evidence="5" id="KW-0732">Signal</keyword>
<gene>
    <name evidence="10" type="ORF">SAY86_008754</name>
</gene>
<accession>A0AAN7KA12</accession>
<proteinExistence type="inferred from homology"/>
<dbReference type="AlphaFoldDB" id="A0AAN7KA12"/>
<dbReference type="Proteomes" id="UP001346149">
    <property type="component" value="Unassembled WGS sequence"/>
</dbReference>
<evidence type="ECO:0000256" key="1">
    <source>
        <dbReference type="ARBA" id="ARBA00004116"/>
    </source>
</evidence>
<dbReference type="Gene3D" id="2.120.10.30">
    <property type="entry name" value="TolB, C-terminal domain"/>
    <property type="match status" value="1"/>
</dbReference>
<sequence>MSQSKSKPPARQPLPKERPTAWPFMLVTIFFIPVFAAIAVYQYDSFEPAELPVEEIFSRPEMVAPKVNGRMLDGSERVGNGKLTGPEDLAYDAESEVIYTGCNDGWVKKVKINESTVEEWVNTGGRPLGVVLGRQGELIVADSEKGLLSLSQAGAVELLTDEAEGLKFRLTDGVDVAEDGVIYFTDASYKYRFKDFIWDILEGMPHGRLMSFDPKTRRTQVLVRHLYFANGVAISPNQDFVVFCETTMSRCRRFHLTGEKKGTVDTLVEHLPGTPDNIRYDGEGHYWIGLGMEISLLWKTALRYPSIRKVLAIMRKYFKIPSMKKNGGSFVVDLEGKPIAHYHDPRLSLTTGAIKIGNYMYCSSLEDHYITRLDLTLYGAQAQPLMILGRLLLDYLPVPILLECSRRNRWLSRAASFSLLVSRAMPHFAAIALDRLIDPGASKPADKDVHGSASVHGHHLNPKSGSISNLRSKSTSSSQRKVLHPKMTPALYATPETPPPLPDSPTSFPPSPYIINHKRRGPCLVKNQPDGNASSLKMTKDEAEVSVGAVETSDQLVAPAEDILDVHHMPKHVRVNRDNGSFRVQSGTPGEAAKTKSGENENLNDGLLSLKMEGEDNNFYDPQESLSYTSNTDPEDHGTPDHFLKITSPGGEFFDAWEELSTDSTPHSSLRALEEELREIRLRLLMEIEKRKQAEDALQKMHNCWRRVREQLSLVGLSLIADPTVGTEQIGADFAEELSQQVYTARFVSEAVGRGIAKAEAEAVMEAQLEAKNFEIARLWDRLHYYEAVNREMSQRNQEAVETARRLKQIRKRKQRWVWRSIAATISIGAVALSCTYFPAGKGSSPHNEVVAPEHGDGTN</sequence>
<keyword evidence="8" id="KW-1133">Transmembrane helix</keyword>
<dbReference type="FunFam" id="2.120.10.30:FF:000073">
    <property type="entry name" value="Protein STRICTOSIDINE SYNTHASE-LIKE 6"/>
    <property type="match status" value="1"/>
</dbReference>
<comment type="similarity">
    <text evidence="2">Belongs to the strictosidine synthase family.</text>
</comment>
<dbReference type="Pfam" id="PF03088">
    <property type="entry name" value="Str_synth"/>
    <property type="match status" value="1"/>
</dbReference>
<feature type="region of interest" description="Disordered" evidence="7">
    <location>
        <begin position="578"/>
        <end position="604"/>
    </location>
</feature>
<dbReference type="SUPFAM" id="SSF63829">
    <property type="entry name" value="Calcium-dependent phosphotriesterase"/>
    <property type="match status" value="1"/>
</dbReference>
<dbReference type="GO" id="GO:0009753">
    <property type="term" value="P:response to jasmonic acid"/>
    <property type="evidence" value="ECO:0007669"/>
    <property type="project" value="UniProtKB-ARBA"/>
</dbReference>
<feature type="compositionally biased region" description="Polar residues" evidence="7">
    <location>
        <begin position="463"/>
        <end position="480"/>
    </location>
</feature>
<dbReference type="EMBL" id="JAXQNO010000024">
    <property type="protein sequence ID" value="KAK4762986.1"/>
    <property type="molecule type" value="Genomic_DNA"/>
</dbReference>